<dbReference type="Proteomes" id="UP000789508">
    <property type="component" value="Unassembled WGS sequence"/>
</dbReference>
<keyword evidence="1" id="KW-0862">Zinc</keyword>
<gene>
    <name evidence="4" type="ORF">ALEPTO_LOCUS11374</name>
</gene>
<keyword evidence="1" id="KW-0479">Metal-binding</keyword>
<evidence type="ECO:0000313" key="5">
    <source>
        <dbReference type="Proteomes" id="UP000789508"/>
    </source>
</evidence>
<organism evidence="4 5">
    <name type="scientific">Ambispora leptoticha</name>
    <dbReference type="NCBI Taxonomy" id="144679"/>
    <lineage>
        <taxon>Eukaryota</taxon>
        <taxon>Fungi</taxon>
        <taxon>Fungi incertae sedis</taxon>
        <taxon>Mucoromycota</taxon>
        <taxon>Glomeromycotina</taxon>
        <taxon>Glomeromycetes</taxon>
        <taxon>Archaeosporales</taxon>
        <taxon>Ambisporaceae</taxon>
        <taxon>Ambispora</taxon>
    </lineage>
</organism>
<dbReference type="InterPro" id="IPR013083">
    <property type="entry name" value="Znf_RING/FYVE/PHD"/>
</dbReference>
<dbReference type="Pfam" id="PF14634">
    <property type="entry name" value="zf-RING_5"/>
    <property type="match status" value="1"/>
</dbReference>
<keyword evidence="5" id="KW-1185">Reference proteome</keyword>
<dbReference type="AlphaFoldDB" id="A0A9N9HJV7"/>
<accession>A0A9N9HJV7</accession>
<reference evidence="4" key="1">
    <citation type="submission" date="2021-06" db="EMBL/GenBank/DDBJ databases">
        <authorList>
            <person name="Kallberg Y."/>
            <person name="Tangrot J."/>
            <person name="Rosling A."/>
        </authorList>
    </citation>
    <scope>NUCLEOTIDE SEQUENCE</scope>
    <source>
        <strain evidence="4">FL130A</strain>
    </source>
</reference>
<evidence type="ECO:0000259" key="3">
    <source>
        <dbReference type="PROSITE" id="PS50089"/>
    </source>
</evidence>
<dbReference type="EMBL" id="CAJVPS010017912">
    <property type="protein sequence ID" value="CAG8695615.1"/>
    <property type="molecule type" value="Genomic_DNA"/>
</dbReference>
<dbReference type="InterPro" id="IPR001841">
    <property type="entry name" value="Znf_RING"/>
</dbReference>
<dbReference type="Gene3D" id="3.30.40.10">
    <property type="entry name" value="Zinc/RING finger domain, C3HC4 (zinc finger)"/>
    <property type="match status" value="1"/>
</dbReference>
<dbReference type="PROSITE" id="PS50089">
    <property type="entry name" value="ZF_RING_2"/>
    <property type="match status" value="1"/>
</dbReference>
<sequence length="125" mass="13834">MSLTNLQNLALNILKETNHITVQDINITELAPCSECDKKILSLNYEPFTILACGHIYHRYCIEKKILLTDSNVCPSCNKSVEPAVSVQKEYESSQSSGTSDLVNLLGKSNLGFDSPRNPPDDSMD</sequence>
<dbReference type="CDD" id="cd16448">
    <property type="entry name" value="RING-H2"/>
    <property type="match status" value="1"/>
</dbReference>
<evidence type="ECO:0000256" key="1">
    <source>
        <dbReference type="PROSITE-ProRule" id="PRU00175"/>
    </source>
</evidence>
<keyword evidence="1" id="KW-0863">Zinc-finger</keyword>
<feature type="domain" description="RING-type" evidence="3">
    <location>
        <begin position="33"/>
        <end position="78"/>
    </location>
</feature>
<feature type="region of interest" description="Disordered" evidence="2">
    <location>
        <begin position="88"/>
        <end position="125"/>
    </location>
</feature>
<evidence type="ECO:0000313" key="4">
    <source>
        <dbReference type="EMBL" id="CAG8695615.1"/>
    </source>
</evidence>
<comment type="caution">
    <text evidence="4">The sequence shown here is derived from an EMBL/GenBank/DDBJ whole genome shotgun (WGS) entry which is preliminary data.</text>
</comment>
<feature type="non-terminal residue" evidence="4">
    <location>
        <position position="125"/>
    </location>
</feature>
<protein>
    <submittedName>
        <fullName evidence="4">5802_t:CDS:1</fullName>
    </submittedName>
</protein>
<dbReference type="SUPFAM" id="SSF57850">
    <property type="entry name" value="RING/U-box"/>
    <property type="match status" value="1"/>
</dbReference>
<proteinExistence type="predicted"/>
<dbReference type="OrthoDB" id="2441085at2759"/>
<name>A0A9N9HJV7_9GLOM</name>
<feature type="compositionally biased region" description="Polar residues" evidence="2">
    <location>
        <begin position="93"/>
        <end position="102"/>
    </location>
</feature>
<dbReference type="GO" id="GO:0008270">
    <property type="term" value="F:zinc ion binding"/>
    <property type="evidence" value="ECO:0007669"/>
    <property type="project" value="UniProtKB-KW"/>
</dbReference>
<evidence type="ECO:0000256" key="2">
    <source>
        <dbReference type="SAM" id="MobiDB-lite"/>
    </source>
</evidence>